<dbReference type="STRING" id="929556.Solca_2564"/>
<name>H8KRL7_SOLCM</name>
<accession>H8KRL7</accession>
<dbReference type="Pfam" id="PF09917">
    <property type="entry name" value="DUF2147"/>
    <property type="match status" value="1"/>
</dbReference>
<dbReference type="AlphaFoldDB" id="H8KRL7"/>
<evidence type="ECO:0000313" key="4">
    <source>
        <dbReference type="Proteomes" id="UP000007590"/>
    </source>
</evidence>
<evidence type="ECO:0000313" key="3">
    <source>
        <dbReference type="EMBL" id="AFD07598.1"/>
    </source>
</evidence>
<dbReference type="PANTHER" id="PTHR36919">
    <property type="entry name" value="BLR1215 PROTEIN"/>
    <property type="match status" value="1"/>
</dbReference>
<feature type="domain" description="DUF2147" evidence="2">
    <location>
        <begin position="29"/>
        <end position="145"/>
    </location>
</feature>
<dbReference type="HOGENOM" id="CLU_108869_2_1_10"/>
<evidence type="ECO:0000259" key="2">
    <source>
        <dbReference type="Pfam" id="PF09917"/>
    </source>
</evidence>
<keyword evidence="1" id="KW-0732">Signal</keyword>
<dbReference type="OrthoDB" id="9814399at2"/>
<dbReference type="Gene3D" id="2.40.128.520">
    <property type="match status" value="1"/>
</dbReference>
<dbReference type="EMBL" id="CP003349">
    <property type="protein sequence ID" value="AFD07598.1"/>
    <property type="molecule type" value="Genomic_DNA"/>
</dbReference>
<gene>
    <name evidence="3" type="ordered locus">Solca_2564</name>
</gene>
<dbReference type="eggNOG" id="COG4731">
    <property type="taxonomic scope" value="Bacteria"/>
</dbReference>
<dbReference type="RefSeq" id="WP_014680825.1">
    <property type="nucleotide sequence ID" value="NC_017770.1"/>
</dbReference>
<evidence type="ECO:0000256" key="1">
    <source>
        <dbReference type="SAM" id="SignalP"/>
    </source>
</evidence>
<dbReference type="PANTHER" id="PTHR36919:SF2">
    <property type="entry name" value="BLL6627 PROTEIN"/>
    <property type="match status" value="1"/>
</dbReference>
<organism evidence="3 4">
    <name type="scientific">Solitalea canadensis (strain ATCC 29591 / DSM 3403 / JCM 21819 / LMG 8368 / NBRC 15130 / NCIMB 12057 / USAM 9D)</name>
    <name type="common">Flexibacter canadensis</name>
    <dbReference type="NCBI Taxonomy" id="929556"/>
    <lineage>
        <taxon>Bacteria</taxon>
        <taxon>Pseudomonadati</taxon>
        <taxon>Bacteroidota</taxon>
        <taxon>Sphingobacteriia</taxon>
        <taxon>Sphingobacteriales</taxon>
        <taxon>Sphingobacteriaceae</taxon>
        <taxon>Solitalea</taxon>
    </lineage>
</organism>
<feature type="signal peptide" evidence="1">
    <location>
        <begin position="1"/>
        <end position="20"/>
    </location>
</feature>
<dbReference type="InterPro" id="IPR019223">
    <property type="entry name" value="DUF2147"/>
</dbReference>
<dbReference type="KEGG" id="scn:Solca_2564"/>
<dbReference type="Proteomes" id="UP000007590">
    <property type="component" value="Chromosome"/>
</dbReference>
<sequence>MKKLLLFTLVACFFSVASFAQSGADAINGTWFNKDKDAKIQIFKKGNEYFGKIIWLKNPKNEQGQDKKDDKNPDDNLKKRTINGLEILKSFKYDTSDEKWSEGTIYDPKSGKTYDCKLTLKDKNNLNVRGFIGVSIIGRTDVWTRTN</sequence>
<proteinExistence type="predicted"/>
<keyword evidence="4" id="KW-1185">Reference proteome</keyword>
<reference evidence="3" key="1">
    <citation type="submission" date="2012-02" db="EMBL/GenBank/DDBJ databases">
        <title>The complete genome of Solitalea canadensis DSM 3403.</title>
        <authorList>
            <consortium name="US DOE Joint Genome Institute (JGI-PGF)"/>
            <person name="Lucas S."/>
            <person name="Copeland A."/>
            <person name="Lapidus A."/>
            <person name="Glavina del Rio T."/>
            <person name="Dalin E."/>
            <person name="Tice H."/>
            <person name="Bruce D."/>
            <person name="Goodwin L."/>
            <person name="Pitluck S."/>
            <person name="Peters L."/>
            <person name="Ovchinnikova G."/>
            <person name="Lu M."/>
            <person name="Kyrpides N."/>
            <person name="Mavromatis K."/>
            <person name="Ivanova N."/>
            <person name="Brettin T."/>
            <person name="Detter J.C."/>
            <person name="Han C."/>
            <person name="Larimer F."/>
            <person name="Land M."/>
            <person name="Hauser L."/>
            <person name="Markowitz V."/>
            <person name="Cheng J.-F."/>
            <person name="Hugenholtz P."/>
            <person name="Woyke T."/>
            <person name="Wu D."/>
            <person name="Spring S."/>
            <person name="Schroeder M."/>
            <person name="Kopitz M."/>
            <person name="Brambilla E."/>
            <person name="Klenk H.-P."/>
            <person name="Eisen J.A."/>
        </authorList>
    </citation>
    <scope>NUCLEOTIDE SEQUENCE</scope>
    <source>
        <strain evidence="3">DSM 3403</strain>
    </source>
</reference>
<protein>
    <recommendedName>
        <fullName evidence="2">DUF2147 domain-containing protein</fullName>
    </recommendedName>
</protein>
<feature type="chain" id="PRO_5003614410" description="DUF2147 domain-containing protein" evidence="1">
    <location>
        <begin position="21"/>
        <end position="147"/>
    </location>
</feature>